<evidence type="ECO:0000313" key="1">
    <source>
        <dbReference type="EMBL" id="KIY68962.1"/>
    </source>
</evidence>
<reference evidence="1 2" key="1">
    <citation type="journal article" date="2015" name="Fungal Genet. Biol.">
        <title>Evolution of novel wood decay mechanisms in Agaricales revealed by the genome sequences of Fistulina hepatica and Cylindrobasidium torrendii.</title>
        <authorList>
            <person name="Floudas D."/>
            <person name="Held B.W."/>
            <person name="Riley R."/>
            <person name="Nagy L.G."/>
            <person name="Koehler G."/>
            <person name="Ransdell A.S."/>
            <person name="Younus H."/>
            <person name="Chow J."/>
            <person name="Chiniquy J."/>
            <person name="Lipzen A."/>
            <person name="Tritt A."/>
            <person name="Sun H."/>
            <person name="Haridas S."/>
            <person name="LaButti K."/>
            <person name="Ohm R.A."/>
            <person name="Kues U."/>
            <person name="Blanchette R.A."/>
            <person name="Grigoriev I.V."/>
            <person name="Minto R.E."/>
            <person name="Hibbett D.S."/>
        </authorList>
    </citation>
    <scope>NUCLEOTIDE SEQUENCE [LARGE SCALE GENOMIC DNA]</scope>
    <source>
        <strain evidence="1 2">FP15055 ss-10</strain>
    </source>
</reference>
<protein>
    <recommendedName>
        <fullName evidence="3">Protein kinase domain-containing protein</fullName>
    </recommendedName>
</protein>
<gene>
    <name evidence="1" type="ORF">CYLTODRAFT_394659</name>
</gene>
<evidence type="ECO:0008006" key="3">
    <source>
        <dbReference type="Google" id="ProtNLM"/>
    </source>
</evidence>
<dbReference type="Proteomes" id="UP000054007">
    <property type="component" value="Unassembled WGS sequence"/>
</dbReference>
<name>A0A0D7BEJ5_9AGAR</name>
<accession>A0A0D7BEJ5</accession>
<dbReference type="OrthoDB" id="3250441at2759"/>
<proteinExistence type="predicted"/>
<organism evidence="1 2">
    <name type="scientific">Cylindrobasidium torrendii FP15055 ss-10</name>
    <dbReference type="NCBI Taxonomy" id="1314674"/>
    <lineage>
        <taxon>Eukaryota</taxon>
        <taxon>Fungi</taxon>
        <taxon>Dikarya</taxon>
        <taxon>Basidiomycota</taxon>
        <taxon>Agaricomycotina</taxon>
        <taxon>Agaricomycetes</taxon>
        <taxon>Agaricomycetidae</taxon>
        <taxon>Agaricales</taxon>
        <taxon>Marasmiineae</taxon>
        <taxon>Physalacriaceae</taxon>
        <taxon>Cylindrobasidium</taxon>
    </lineage>
</organism>
<dbReference type="AlphaFoldDB" id="A0A0D7BEJ5"/>
<dbReference type="SUPFAM" id="SSF56112">
    <property type="entry name" value="Protein kinase-like (PK-like)"/>
    <property type="match status" value="1"/>
</dbReference>
<evidence type="ECO:0000313" key="2">
    <source>
        <dbReference type="Proteomes" id="UP000054007"/>
    </source>
</evidence>
<dbReference type="EMBL" id="KN880493">
    <property type="protein sequence ID" value="KIY68962.1"/>
    <property type="molecule type" value="Genomic_DNA"/>
</dbReference>
<sequence length="595" mass="67103">MLHFIVLILRYPDRTSRAMYTTQDSISAPDSSVYNLFPEFEINRIETWIFDDPFATREVNIRTFEGPDIPSHWVVLVDADARLAEEAQADDYKNMIVRAAMTLHLGKAQQPRPIPGDLADRQNIARAGRQRPTPSTSGSLSYLIENQQSARLDALYNHCPPYLRPPPVTLYFYGFRKFRQTMRTSSDELEFTSDELCAAASFTSVSLRLFQTEDYRQKALHKLDLLDKAGRQGGFWRKMHVESAVLDGGFFTRHQHTDLPISFGAQKNNVGISNTNPVHQAMSGYVTAWSSTDRAFIWERSCCPGLIIGSHAQGIEVWGGVFADRFYFQPLATLPFGPSEPKQDSVHRSPYARGIREVAQLLRAVDDCIDDIQLHFADVSSGVPPTTTSSAGETTAQSIFPDWTTVTIDGVTCELVYFRRLAPDDKAKSIFLAHVRLDGQNDTTVVVKFAHTYSIKVHRFLAAKQRAPRLHFCEFVTELQMFVAIMDFVDVQDLYTVGKLTEQQYTNLETAMGLLKKGSYVLGDLRAPNILVSGDQELWIVDFDWAGKEGEVFYPEDINADLDEWAPGVGPGGKIESAHDNYSLNNLKHKYCSRR</sequence>
<dbReference type="InterPro" id="IPR011009">
    <property type="entry name" value="Kinase-like_dom_sf"/>
</dbReference>
<keyword evidence="2" id="KW-1185">Reference proteome</keyword>